<keyword evidence="8 12" id="KW-0720">Serine protease</keyword>
<dbReference type="FunFam" id="3.30.70.80:FF:000003">
    <property type="entry name" value="Subtilisin-like protease SBT1.9"/>
    <property type="match status" value="1"/>
</dbReference>
<keyword evidence="9" id="KW-0865">Zymogen</keyword>
<evidence type="ECO:0000259" key="15">
    <source>
        <dbReference type="Pfam" id="PF02225"/>
    </source>
</evidence>
<evidence type="ECO:0000256" key="10">
    <source>
        <dbReference type="ARBA" id="ARBA00023180"/>
    </source>
</evidence>
<dbReference type="InterPro" id="IPR003137">
    <property type="entry name" value="PA_domain"/>
</dbReference>
<dbReference type="FunFam" id="3.50.30.30:FF:000039">
    <property type="entry name" value="Subtilisin-like protease SBT3"/>
    <property type="match status" value="1"/>
</dbReference>
<dbReference type="PROSITE" id="PS51892">
    <property type="entry name" value="SUBTILASE"/>
    <property type="match status" value="1"/>
</dbReference>
<feature type="chain" id="PRO_5019036345" evidence="13">
    <location>
        <begin position="33"/>
        <end position="766"/>
    </location>
</feature>
<gene>
    <name evidence="18" type="primary">SBT1.5_4</name>
    <name evidence="18" type="ORF">CK203_081501</name>
</gene>
<keyword evidence="4 12" id="KW-0645">Protease</keyword>
<evidence type="ECO:0000313" key="18">
    <source>
        <dbReference type="EMBL" id="RVW40591.1"/>
    </source>
</evidence>
<reference evidence="18 19" key="1">
    <citation type="journal article" date="2018" name="PLoS Genet.">
        <title>Population sequencing reveals clonal diversity and ancestral inbreeding in the grapevine cultivar Chardonnay.</title>
        <authorList>
            <person name="Roach M.J."/>
            <person name="Johnson D.L."/>
            <person name="Bohlmann J."/>
            <person name="van Vuuren H.J."/>
            <person name="Jones S.J."/>
            <person name="Pretorius I.S."/>
            <person name="Schmidt S.A."/>
            <person name="Borneman A.R."/>
        </authorList>
    </citation>
    <scope>NUCLEOTIDE SEQUENCE [LARGE SCALE GENOMIC DNA]</scope>
    <source>
        <strain evidence="19">cv. Chardonnay</strain>
        <tissue evidence="18">Leaf</tissue>
    </source>
</reference>
<dbReference type="InterPro" id="IPR010259">
    <property type="entry name" value="S8pro/Inhibitor_I9"/>
</dbReference>
<evidence type="ECO:0000259" key="14">
    <source>
        <dbReference type="Pfam" id="PF00082"/>
    </source>
</evidence>
<dbReference type="InterPro" id="IPR015500">
    <property type="entry name" value="Peptidase_S8_subtilisin-rel"/>
</dbReference>
<keyword evidence="7" id="KW-0068">Autocatalytic cleavage</keyword>
<dbReference type="FunFam" id="3.40.50.200:FF:000006">
    <property type="entry name" value="Subtilisin-like protease SBT1.5"/>
    <property type="match status" value="1"/>
</dbReference>
<evidence type="ECO:0000256" key="8">
    <source>
        <dbReference type="ARBA" id="ARBA00022825"/>
    </source>
</evidence>
<evidence type="ECO:0000256" key="3">
    <source>
        <dbReference type="ARBA" id="ARBA00022525"/>
    </source>
</evidence>
<evidence type="ECO:0000256" key="11">
    <source>
        <dbReference type="PIRSR" id="PIRSR615500-1"/>
    </source>
</evidence>
<dbReference type="GO" id="GO:0004252">
    <property type="term" value="F:serine-type endopeptidase activity"/>
    <property type="evidence" value="ECO:0007669"/>
    <property type="project" value="UniProtKB-UniRule"/>
</dbReference>
<feature type="domain" description="PA" evidence="15">
    <location>
        <begin position="382"/>
        <end position="461"/>
    </location>
</feature>
<proteinExistence type="inferred from homology"/>
<feature type="domain" description="Subtilisin-like protease fibronectin type-III" evidence="17">
    <location>
        <begin position="662"/>
        <end position="761"/>
    </location>
</feature>
<sequence length="766" mass="82888">MSRVRSSRSLFSHHAVLSWLLLLLLGINNAMSELEERQTYIIHMDHSYKPDSFSTHESWHLSTLKSVSTSPVNHKEMLLYSYSHVMQGFSARLTPSELSQLEKSPAHRATYRETFGKLFTTHTTKFLGLKPNSGIWPAASYGDGVIIGIIDTGIWPESRSFSDKGMSPVPERWKGQCEYGTAFSQSCCNRKLVGARSFSKGLIAAGRNISTELDFDSARDNVGHGTHTSSTAAGNYVLGASHFGYARGSARGVAPRAHLAMYKVLWATDTYESAATDVLAGMDQAIVDGVDIMSLSLGFDQTPYFSDVIAIASLSAIEQGIFVVCATGNDGGTSSTHNGAPWIMTVGAGTIDRSFVATMTLGNGLVVEGTSYFPQSIYITNAPLYYGRGDANKETCKLSALDPNEVAGKVVLCDSTETDVYTQIQEVESAGAYAGIFITDNLLLDPDEYSIPSLVLPTNSGTSVLEYVTGMSNATVKALRFVSTKLGTKPAPQVAYFSSRGPDPISPGVLKPDILAPGVDVLAAVAPNVPFMQIGDYDLVTDYALFSGTSMAAPHVAGVAALLKAVHRDWSPAAIRSAIMTTANTIDNIGSAFRDQWTGLPASPLDFGAGHINPNKAMDPGLIFDMDLQDYVEFLCGLGYTRKQMSAILRRNQWNCSGKPNDLNYPSFVAIFTKGAESPKVRNFSRVLTNVGNDTATYQAAVEVPTGMRIKTEPSILTFTSKYQKRGFFVTVEIDADAPSVTYGYLKWIDQHKHTVSSPIVAIYNK</sequence>
<feature type="domain" description="Inhibitor I9" evidence="16">
    <location>
        <begin position="39"/>
        <end position="112"/>
    </location>
</feature>
<comment type="caution">
    <text evidence="18">The sequence shown here is derived from an EMBL/GenBank/DDBJ whole genome shotgun (WGS) entry which is preliminary data.</text>
</comment>
<dbReference type="InterPro" id="IPR000209">
    <property type="entry name" value="Peptidase_S8/S53_dom"/>
</dbReference>
<evidence type="ECO:0000259" key="17">
    <source>
        <dbReference type="Pfam" id="PF17766"/>
    </source>
</evidence>
<name>A0A438DYJ8_VITVI</name>
<dbReference type="AlphaFoldDB" id="A0A438DYJ8"/>
<dbReference type="Pfam" id="PF05922">
    <property type="entry name" value="Inhibitor_I9"/>
    <property type="match status" value="1"/>
</dbReference>
<keyword evidence="6 12" id="KW-0378">Hydrolase</keyword>
<dbReference type="Pfam" id="PF17766">
    <property type="entry name" value="fn3_6"/>
    <property type="match status" value="1"/>
</dbReference>
<dbReference type="InterPro" id="IPR041469">
    <property type="entry name" value="Subtilisin-like_FN3"/>
</dbReference>
<dbReference type="InterPro" id="IPR036852">
    <property type="entry name" value="Peptidase_S8/S53_dom_sf"/>
</dbReference>
<keyword evidence="10" id="KW-0325">Glycoprotein</keyword>
<dbReference type="CDD" id="cd04852">
    <property type="entry name" value="Peptidases_S8_3"/>
    <property type="match status" value="1"/>
</dbReference>
<dbReference type="EMBL" id="QGNW01001457">
    <property type="protein sequence ID" value="RVW40591.1"/>
    <property type="molecule type" value="Genomic_DNA"/>
</dbReference>
<dbReference type="InterPro" id="IPR034197">
    <property type="entry name" value="Peptidases_S8_3"/>
</dbReference>
<dbReference type="InterPro" id="IPR045051">
    <property type="entry name" value="SBT"/>
</dbReference>
<dbReference type="InterPro" id="IPR037045">
    <property type="entry name" value="S8pro/Inhibitor_I9_sf"/>
</dbReference>
<dbReference type="PROSITE" id="PS00138">
    <property type="entry name" value="SUBTILASE_SER"/>
    <property type="match status" value="1"/>
</dbReference>
<dbReference type="PRINTS" id="PR00723">
    <property type="entry name" value="SUBTILISIN"/>
</dbReference>
<dbReference type="Gene3D" id="3.30.70.80">
    <property type="entry name" value="Peptidase S8 propeptide/proteinase inhibitor I9"/>
    <property type="match status" value="1"/>
</dbReference>
<dbReference type="GO" id="GO:0005576">
    <property type="term" value="C:extracellular region"/>
    <property type="evidence" value="ECO:0007669"/>
    <property type="project" value="UniProtKB-SubCell"/>
</dbReference>
<dbReference type="FunFam" id="2.60.40.2310:FF:000003">
    <property type="entry name" value="Subtilisin-like protease SBT4.1"/>
    <property type="match status" value="1"/>
</dbReference>
<feature type="active site" description="Charge relay system" evidence="11 12">
    <location>
        <position position="224"/>
    </location>
</feature>
<evidence type="ECO:0000313" key="19">
    <source>
        <dbReference type="Proteomes" id="UP000288805"/>
    </source>
</evidence>
<keyword evidence="3" id="KW-0964">Secreted</keyword>
<evidence type="ECO:0000256" key="1">
    <source>
        <dbReference type="ARBA" id="ARBA00004613"/>
    </source>
</evidence>
<evidence type="ECO:0000256" key="13">
    <source>
        <dbReference type="SAM" id="SignalP"/>
    </source>
</evidence>
<accession>A0A438DYJ8</accession>
<dbReference type="GO" id="GO:0006508">
    <property type="term" value="P:proteolysis"/>
    <property type="evidence" value="ECO:0007669"/>
    <property type="project" value="UniProtKB-KW"/>
</dbReference>
<feature type="signal peptide" evidence="13">
    <location>
        <begin position="1"/>
        <end position="32"/>
    </location>
</feature>
<keyword evidence="5 13" id="KW-0732">Signal</keyword>
<dbReference type="CDD" id="cd02120">
    <property type="entry name" value="PA_subtilisin_like"/>
    <property type="match status" value="1"/>
</dbReference>
<protein>
    <submittedName>
        <fullName evidence="18">Subtilisin-like protease SBT1.5</fullName>
    </submittedName>
</protein>
<evidence type="ECO:0000256" key="9">
    <source>
        <dbReference type="ARBA" id="ARBA00023145"/>
    </source>
</evidence>
<feature type="active site" description="Charge relay system" evidence="11 12">
    <location>
        <position position="151"/>
    </location>
</feature>
<evidence type="ECO:0000256" key="12">
    <source>
        <dbReference type="PROSITE-ProRule" id="PRU01240"/>
    </source>
</evidence>
<evidence type="ECO:0000256" key="6">
    <source>
        <dbReference type="ARBA" id="ARBA00022801"/>
    </source>
</evidence>
<dbReference type="Gene3D" id="2.60.40.2310">
    <property type="match status" value="1"/>
</dbReference>
<evidence type="ECO:0000256" key="4">
    <source>
        <dbReference type="ARBA" id="ARBA00022670"/>
    </source>
</evidence>
<dbReference type="InterPro" id="IPR023828">
    <property type="entry name" value="Peptidase_S8_Ser-AS"/>
</dbReference>
<evidence type="ECO:0000256" key="5">
    <source>
        <dbReference type="ARBA" id="ARBA00022729"/>
    </source>
</evidence>
<comment type="subcellular location">
    <subcellularLocation>
        <location evidence="1">Secreted</location>
    </subcellularLocation>
</comment>
<feature type="domain" description="Peptidase S8/S53" evidence="14">
    <location>
        <begin position="142"/>
        <end position="585"/>
    </location>
</feature>
<dbReference type="Proteomes" id="UP000288805">
    <property type="component" value="Unassembled WGS sequence"/>
</dbReference>
<evidence type="ECO:0000256" key="2">
    <source>
        <dbReference type="ARBA" id="ARBA00011073"/>
    </source>
</evidence>
<dbReference type="PANTHER" id="PTHR10795">
    <property type="entry name" value="PROPROTEIN CONVERTASE SUBTILISIN/KEXIN"/>
    <property type="match status" value="1"/>
</dbReference>
<comment type="similarity">
    <text evidence="2 12">Belongs to the peptidase S8 family.</text>
</comment>
<evidence type="ECO:0000259" key="16">
    <source>
        <dbReference type="Pfam" id="PF05922"/>
    </source>
</evidence>
<dbReference type="Gene3D" id="3.50.30.30">
    <property type="match status" value="1"/>
</dbReference>
<dbReference type="Pfam" id="PF02225">
    <property type="entry name" value="PA"/>
    <property type="match status" value="1"/>
</dbReference>
<feature type="active site" description="Charge relay system" evidence="11 12">
    <location>
        <position position="550"/>
    </location>
</feature>
<dbReference type="SUPFAM" id="SSF52743">
    <property type="entry name" value="Subtilisin-like"/>
    <property type="match status" value="1"/>
</dbReference>
<dbReference type="Gene3D" id="3.40.50.200">
    <property type="entry name" value="Peptidase S8/S53 domain"/>
    <property type="match status" value="1"/>
</dbReference>
<organism evidence="18 19">
    <name type="scientific">Vitis vinifera</name>
    <name type="common">Grape</name>
    <dbReference type="NCBI Taxonomy" id="29760"/>
    <lineage>
        <taxon>Eukaryota</taxon>
        <taxon>Viridiplantae</taxon>
        <taxon>Streptophyta</taxon>
        <taxon>Embryophyta</taxon>
        <taxon>Tracheophyta</taxon>
        <taxon>Spermatophyta</taxon>
        <taxon>Magnoliopsida</taxon>
        <taxon>eudicotyledons</taxon>
        <taxon>Gunneridae</taxon>
        <taxon>Pentapetalae</taxon>
        <taxon>rosids</taxon>
        <taxon>Vitales</taxon>
        <taxon>Vitaceae</taxon>
        <taxon>Viteae</taxon>
        <taxon>Vitis</taxon>
    </lineage>
</organism>
<evidence type="ECO:0000256" key="7">
    <source>
        <dbReference type="ARBA" id="ARBA00022813"/>
    </source>
</evidence>
<dbReference type="Pfam" id="PF00082">
    <property type="entry name" value="Peptidase_S8"/>
    <property type="match status" value="1"/>
</dbReference>